<feature type="domain" description="YhcG N-terminal" evidence="1">
    <location>
        <begin position="18"/>
        <end position="151"/>
    </location>
</feature>
<keyword evidence="3" id="KW-1185">Reference proteome</keyword>
<dbReference type="AlphaFoldDB" id="A0A1S2VCJ4"/>
<reference evidence="2 3" key="1">
    <citation type="submission" date="2016-10" db="EMBL/GenBank/DDBJ databases">
        <title>Arsenicibacter rosenii gen. nov., sp. nov., an efficient arsenic-methylating bacterium isolated from an arsenic-contaminated paddy soil.</title>
        <authorList>
            <person name="Huang K."/>
        </authorList>
    </citation>
    <scope>NUCLEOTIDE SEQUENCE [LARGE SCALE GENOMIC DNA]</scope>
    <source>
        <strain evidence="2 3">SM-1</strain>
    </source>
</reference>
<proteinExistence type="predicted"/>
<name>A0A1S2VCJ4_9BACT</name>
<accession>A0A1S2VCJ4</accession>
<comment type="caution">
    <text evidence="2">The sequence shown here is derived from an EMBL/GenBank/DDBJ whole genome shotgun (WGS) entry which is preliminary data.</text>
</comment>
<protein>
    <recommendedName>
        <fullName evidence="1">YhcG N-terminal domain-containing protein</fullName>
    </recommendedName>
</protein>
<dbReference type="PANTHER" id="PTHR30547">
    <property type="entry name" value="UNCHARACTERIZED PROTEIN YHCG-RELATED"/>
    <property type="match status" value="1"/>
</dbReference>
<dbReference type="InterPro" id="IPR053148">
    <property type="entry name" value="PD-DEXK-like_domain"/>
</dbReference>
<evidence type="ECO:0000313" key="2">
    <source>
        <dbReference type="EMBL" id="OIN55648.1"/>
    </source>
</evidence>
<gene>
    <name evidence="2" type="ORF">BLX24_28960</name>
</gene>
<dbReference type="EMBL" id="MORL01000047">
    <property type="protein sequence ID" value="OIN55648.1"/>
    <property type="molecule type" value="Genomic_DNA"/>
</dbReference>
<evidence type="ECO:0000313" key="3">
    <source>
        <dbReference type="Proteomes" id="UP000181790"/>
    </source>
</evidence>
<dbReference type="InterPro" id="IPR041527">
    <property type="entry name" value="YhcG_N"/>
</dbReference>
<dbReference type="Pfam" id="PF17761">
    <property type="entry name" value="DUF1016_N"/>
    <property type="match status" value="1"/>
</dbReference>
<dbReference type="PANTHER" id="PTHR30547:SF5">
    <property type="entry name" value="NUCLEASE YHCG-RELATED"/>
    <property type="match status" value="1"/>
</dbReference>
<sequence>MIELHAYLKQLVSPEELAAVSNPSFARVEAYWHIGRIIVETEQQGEQRADYGTQLIENLSEELTTTFGKGYKSTNLWWFRQFYVEYPIPHASRESSDFELKDRLRTELTWTHYRLLIAIDNKQERAFYMNAAADEGWSYRTLQKLVRSNYYYQVGLEENQFRKETLKKKALNEADHIRSKIGKTKQILLGQPGWALINKLSLPYTFETPKPELIFFHYLLQRIVCVWFRDSSPNLLAFLPKQLENLQQQQPKQLTMAPVGLLVSNKNEVQTIQVAESKMLNAEERSLLPKKIEE</sequence>
<evidence type="ECO:0000259" key="1">
    <source>
        <dbReference type="Pfam" id="PF17761"/>
    </source>
</evidence>
<organism evidence="2 3">
    <name type="scientific">Arsenicibacter rosenii</name>
    <dbReference type="NCBI Taxonomy" id="1750698"/>
    <lineage>
        <taxon>Bacteria</taxon>
        <taxon>Pseudomonadati</taxon>
        <taxon>Bacteroidota</taxon>
        <taxon>Cytophagia</taxon>
        <taxon>Cytophagales</taxon>
        <taxon>Spirosomataceae</taxon>
        <taxon>Arsenicibacter</taxon>
    </lineage>
</organism>
<dbReference type="Proteomes" id="UP000181790">
    <property type="component" value="Unassembled WGS sequence"/>
</dbReference>